<reference evidence="2" key="1">
    <citation type="journal article" date="2019" name="Int. J. Syst. Evol. Microbiol.">
        <title>The Global Catalogue of Microorganisms (GCM) 10K type strain sequencing project: providing services to taxonomists for standard genome sequencing and annotation.</title>
        <authorList>
            <consortium name="The Broad Institute Genomics Platform"/>
            <consortium name="The Broad Institute Genome Sequencing Center for Infectious Disease"/>
            <person name="Wu L."/>
            <person name="Ma J."/>
        </authorList>
    </citation>
    <scope>NUCLEOTIDE SEQUENCE [LARGE SCALE GENOMIC DNA]</scope>
    <source>
        <strain evidence="2">KCTC 52366</strain>
    </source>
</reference>
<dbReference type="Proteomes" id="UP001595632">
    <property type="component" value="Unassembled WGS sequence"/>
</dbReference>
<protein>
    <recommendedName>
        <fullName evidence="3">DUF1127 domain-containing protein</fullName>
    </recommendedName>
</protein>
<dbReference type="EMBL" id="JBHRTB010000010">
    <property type="protein sequence ID" value="MFC3143571.1"/>
    <property type="molecule type" value="Genomic_DNA"/>
</dbReference>
<keyword evidence="2" id="KW-1185">Reference proteome</keyword>
<gene>
    <name evidence="1" type="ORF">ACFOGP_12690</name>
</gene>
<organism evidence="1 2">
    <name type="scientific">Psychromarinibacter halotolerans</name>
    <dbReference type="NCBI Taxonomy" id="1775175"/>
    <lineage>
        <taxon>Bacteria</taxon>
        <taxon>Pseudomonadati</taxon>
        <taxon>Pseudomonadota</taxon>
        <taxon>Alphaproteobacteria</taxon>
        <taxon>Rhodobacterales</taxon>
        <taxon>Paracoccaceae</taxon>
        <taxon>Psychromarinibacter</taxon>
    </lineage>
</organism>
<proteinExistence type="predicted"/>
<dbReference type="RefSeq" id="WP_275630856.1">
    <property type="nucleotide sequence ID" value="NZ_JARGYD010000001.1"/>
</dbReference>
<comment type="caution">
    <text evidence="1">The sequence shown here is derived from an EMBL/GenBank/DDBJ whole genome shotgun (WGS) entry which is preliminary data.</text>
</comment>
<name>A0ABV7GT98_9RHOB</name>
<evidence type="ECO:0008006" key="3">
    <source>
        <dbReference type="Google" id="ProtNLM"/>
    </source>
</evidence>
<sequence>MMDNFFASLGQGFNAYLASRSRMGEIQKLNAKTDTELSAMGLKREDIPRHVYRDIFYM</sequence>
<accession>A0ABV7GT98</accession>
<evidence type="ECO:0000313" key="2">
    <source>
        <dbReference type="Proteomes" id="UP001595632"/>
    </source>
</evidence>
<evidence type="ECO:0000313" key="1">
    <source>
        <dbReference type="EMBL" id="MFC3143571.1"/>
    </source>
</evidence>